<evidence type="ECO:0000313" key="3">
    <source>
        <dbReference type="Proteomes" id="UP000836841"/>
    </source>
</evidence>
<keyword evidence="1" id="KW-0472">Membrane</keyword>
<dbReference type="PANTHER" id="PTHR12242:SF10">
    <property type="entry name" value="TRANSMEMBRANE PROTEIN"/>
    <property type="match status" value="1"/>
</dbReference>
<dbReference type="GO" id="GO:0016020">
    <property type="term" value="C:membrane"/>
    <property type="evidence" value="ECO:0007669"/>
    <property type="project" value="TreeGrafter"/>
</dbReference>
<keyword evidence="1" id="KW-1133">Transmembrane helix</keyword>
<evidence type="ECO:0000256" key="1">
    <source>
        <dbReference type="SAM" id="Phobius"/>
    </source>
</evidence>
<accession>A0AAU9RCJ9</accession>
<feature type="transmembrane region" description="Helical" evidence="1">
    <location>
        <begin position="59"/>
        <end position="81"/>
    </location>
</feature>
<keyword evidence="3" id="KW-1185">Reference proteome</keyword>
<feature type="transmembrane region" description="Helical" evidence="1">
    <location>
        <begin position="255"/>
        <end position="279"/>
    </location>
</feature>
<proteinExistence type="predicted"/>
<dbReference type="EMBL" id="OU466857">
    <property type="protein sequence ID" value="CAH2038353.1"/>
    <property type="molecule type" value="Genomic_DNA"/>
</dbReference>
<dbReference type="AlphaFoldDB" id="A0AAU9RCJ9"/>
<evidence type="ECO:0000313" key="2">
    <source>
        <dbReference type="EMBL" id="CAH2038353.1"/>
    </source>
</evidence>
<reference evidence="2 3" key="1">
    <citation type="submission" date="2022-03" db="EMBL/GenBank/DDBJ databases">
        <authorList>
            <person name="Nunn A."/>
            <person name="Chopra R."/>
            <person name="Nunn A."/>
            <person name="Contreras Garrido A."/>
        </authorList>
    </citation>
    <scope>NUCLEOTIDE SEQUENCE [LARGE SCALE GENOMIC DNA]</scope>
</reference>
<feature type="non-terminal residue" evidence="2">
    <location>
        <position position="319"/>
    </location>
</feature>
<keyword evidence="1" id="KW-0812">Transmembrane</keyword>
<dbReference type="PANTHER" id="PTHR12242">
    <property type="entry name" value="OS02G0130600 PROTEIN-RELATED"/>
    <property type="match status" value="1"/>
</dbReference>
<protein>
    <submittedName>
        <fullName evidence="2">Uncharacterized protein</fullName>
    </submittedName>
</protein>
<dbReference type="Proteomes" id="UP000836841">
    <property type="component" value="Chromosome 1"/>
</dbReference>
<name>A0AAU9RCJ9_THLAR</name>
<feature type="transmembrane region" description="Helical" evidence="1">
    <location>
        <begin position="31"/>
        <end position="53"/>
    </location>
</feature>
<gene>
    <name evidence="2" type="ORF">TAV2_LOCUS3460</name>
</gene>
<feature type="transmembrane region" description="Helical" evidence="1">
    <location>
        <begin position="215"/>
        <end position="235"/>
    </location>
</feature>
<sequence>KRRERESQRESPGTLFQDEAWTTCLKRINPLWLLAFRVFSFAAMLTLLISNVVRDGGGIFYFYTQWTFTLVTVYFGYGSLLSIYGCCIYSKEADGNIESYTSIGDAEQGTYRPPITLEGAAKTSNSPVTHSEAAVRETAGFWVYIFQVLFQANLCRCCCANRYRVLGVNLPLYQRLQAEFLLLRSQLDVCMHSLNAVFLLGDTCLNSLRFPLFRVSYFVLWSCIFVAYQWIIHVFKNLWWPYQFLDLSSPYAPLWYVHKLFTLNMYLVLGGGSDAYTVLRRLCFDHKAEEFLATASQLVMVLGSTTPVFILLRQCGDSC</sequence>
<organism evidence="2 3">
    <name type="scientific">Thlaspi arvense</name>
    <name type="common">Field penny-cress</name>
    <dbReference type="NCBI Taxonomy" id="13288"/>
    <lineage>
        <taxon>Eukaryota</taxon>
        <taxon>Viridiplantae</taxon>
        <taxon>Streptophyta</taxon>
        <taxon>Embryophyta</taxon>
        <taxon>Tracheophyta</taxon>
        <taxon>Spermatophyta</taxon>
        <taxon>Magnoliopsida</taxon>
        <taxon>eudicotyledons</taxon>
        <taxon>Gunneridae</taxon>
        <taxon>Pentapetalae</taxon>
        <taxon>rosids</taxon>
        <taxon>malvids</taxon>
        <taxon>Brassicales</taxon>
        <taxon>Brassicaceae</taxon>
        <taxon>Thlaspideae</taxon>
        <taxon>Thlaspi</taxon>
    </lineage>
</organism>